<feature type="transmembrane region" description="Helical" evidence="7">
    <location>
        <begin position="269"/>
        <end position="300"/>
    </location>
</feature>
<evidence type="ECO:0000256" key="1">
    <source>
        <dbReference type="ARBA" id="ARBA00004651"/>
    </source>
</evidence>
<dbReference type="Proteomes" id="UP000016895">
    <property type="component" value="Chromosome 2"/>
</dbReference>
<dbReference type="InterPro" id="IPR051393">
    <property type="entry name" value="ABC_transporter_permease"/>
</dbReference>
<evidence type="ECO:0000313" key="9">
    <source>
        <dbReference type="EMBL" id="CCO61282.1"/>
    </source>
</evidence>
<feature type="domain" description="ABC transmembrane type-1" evidence="8">
    <location>
        <begin position="81"/>
        <end position="295"/>
    </location>
</feature>
<name>U4K7I8_9VIBR</name>
<evidence type="ECO:0000256" key="7">
    <source>
        <dbReference type="RuleBase" id="RU363032"/>
    </source>
</evidence>
<evidence type="ECO:0000256" key="2">
    <source>
        <dbReference type="ARBA" id="ARBA00022448"/>
    </source>
</evidence>
<dbReference type="AlphaFoldDB" id="U4K7I8"/>
<dbReference type="CDD" id="cd06261">
    <property type="entry name" value="TM_PBP2"/>
    <property type="match status" value="1"/>
</dbReference>
<dbReference type="PATRIC" id="fig|1260221.3.peg.5130"/>
<evidence type="ECO:0000256" key="5">
    <source>
        <dbReference type="ARBA" id="ARBA00022989"/>
    </source>
</evidence>
<evidence type="ECO:0000313" key="10">
    <source>
        <dbReference type="Proteomes" id="UP000016895"/>
    </source>
</evidence>
<sequence>MNSLPVTKEVASSYQLSFIRWLGRYSFLLPAAIIFMVFIAYPIAWVFTKSVLSEGSGGIDQFVGVEHYVSVMKDPVFWTVMKNMFLWALITIPVQMLIGGTIAYFIEFYTNRWRAFFRTCFFLPVVTSVSVVSLIWVQIYAPYYGIGQEYLKMIGIQLSNSPLGDPDFAIYALIIVNIWQWTGFSMLMYIAGLTNLPREILEAARVDGAKGFRLAVSIIIPMLSSSTKSLLMLGIIGTLQTFPIVFLMTNGGPNRASEIFGTYIFKQSFVIGDLGIGAALSVMVLLIAFILSVLQIVILGSQPDGEKRGKDA</sequence>
<evidence type="ECO:0000259" key="8">
    <source>
        <dbReference type="PROSITE" id="PS50928"/>
    </source>
</evidence>
<comment type="similarity">
    <text evidence="7">Belongs to the binding-protein-dependent transport system permease family.</text>
</comment>
<comment type="subcellular location">
    <subcellularLocation>
        <location evidence="1 7">Cell membrane</location>
        <topology evidence="1 7">Multi-pass membrane protein</topology>
    </subcellularLocation>
</comment>
<organism evidence="9 10">
    <name type="scientific">Vibrio nigripulchritudo</name>
    <dbReference type="NCBI Taxonomy" id="28173"/>
    <lineage>
        <taxon>Bacteria</taxon>
        <taxon>Pseudomonadati</taxon>
        <taxon>Pseudomonadota</taxon>
        <taxon>Gammaproteobacteria</taxon>
        <taxon>Vibrionales</taxon>
        <taxon>Vibrionaceae</taxon>
        <taxon>Vibrio</taxon>
    </lineage>
</organism>
<dbReference type="STRING" id="28173.VIBNI_B1535"/>
<keyword evidence="5 7" id="KW-1133">Transmembrane helix</keyword>
<evidence type="ECO:0000256" key="6">
    <source>
        <dbReference type="ARBA" id="ARBA00023136"/>
    </source>
</evidence>
<keyword evidence="9" id="KW-0762">Sugar transport</keyword>
<dbReference type="PANTHER" id="PTHR30193">
    <property type="entry name" value="ABC TRANSPORTER PERMEASE PROTEIN"/>
    <property type="match status" value="1"/>
</dbReference>
<evidence type="ECO:0000256" key="3">
    <source>
        <dbReference type="ARBA" id="ARBA00022475"/>
    </source>
</evidence>
<keyword evidence="10" id="KW-1185">Reference proteome</keyword>
<dbReference type="PANTHER" id="PTHR30193:SF37">
    <property type="entry name" value="INNER MEMBRANE ABC TRANSPORTER PERMEASE PROTEIN YCJO"/>
    <property type="match status" value="1"/>
</dbReference>
<keyword evidence="2 7" id="KW-0813">Transport</keyword>
<feature type="transmembrane region" description="Helical" evidence="7">
    <location>
        <begin position="168"/>
        <end position="191"/>
    </location>
</feature>
<reference evidence="9 10" key="1">
    <citation type="journal article" date="2013" name="ISME J.">
        <title>Comparative genomics of pathogenic lineages of Vibrio nigripulchritudo identifies virulence-associated traits.</title>
        <authorList>
            <person name="Goudenege D."/>
            <person name="Labreuche Y."/>
            <person name="Krin E."/>
            <person name="Ansquer D."/>
            <person name="Mangenot S."/>
            <person name="Calteau A."/>
            <person name="Medigue C."/>
            <person name="Mazel D."/>
            <person name="Polz M.F."/>
            <person name="Le Roux F."/>
        </authorList>
    </citation>
    <scope>NUCLEOTIDE SEQUENCE [LARGE SCALE GENOMIC DNA]</scope>
    <source>
        <strain evidence="10">SnF1</strain>
    </source>
</reference>
<gene>
    <name evidence="9" type="ORF">VIBNI_B1535</name>
</gene>
<protein>
    <submittedName>
        <fullName evidence="9">Putative ABC-type sugar transport systems, permease component</fullName>
    </submittedName>
</protein>
<keyword evidence="4 7" id="KW-0812">Transmembrane</keyword>
<dbReference type="PROSITE" id="PS50928">
    <property type="entry name" value="ABC_TM1"/>
    <property type="match status" value="1"/>
</dbReference>
<dbReference type="GO" id="GO:0055085">
    <property type="term" value="P:transmembrane transport"/>
    <property type="evidence" value="ECO:0007669"/>
    <property type="project" value="InterPro"/>
</dbReference>
<dbReference type="EMBL" id="FO203527">
    <property type="protein sequence ID" value="CCO61282.1"/>
    <property type="molecule type" value="Genomic_DNA"/>
</dbReference>
<dbReference type="KEGG" id="vni:VIBNI_B1535"/>
<dbReference type="InterPro" id="IPR000515">
    <property type="entry name" value="MetI-like"/>
</dbReference>
<keyword evidence="6 7" id="KW-0472">Membrane</keyword>
<proteinExistence type="inferred from homology"/>
<dbReference type="Pfam" id="PF00528">
    <property type="entry name" value="BPD_transp_1"/>
    <property type="match status" value="1"/>
</dbReference>
<feature type="transmembrane region" description="Helical" evidence="7">
    <location>
        <begin position="121"/>
        <end position="141"/>
    </location>
</feature>
<dbReference type="RefSeq" id="WP_022561731.1">
    <property type="nucleotide sequence ID" value="NC_022543.1"/>
</dbReference>
<dbReference type="SUPFAM" id="SSF161098">
    <property type="entry name" value="MetI-like"/>
    <property type="match status" value="1"/>
</dbReference>
<dbReference type="InterPro" id="IPR035906">
    <property type="entry name" value="MetI-like_sf"/>
</dbReference>
<dbReference type="GO" id="GO:0005886">
    <property type="term" value="C:plasma membrane"/>
    <property type="evidence" value="ECO:0007669"/>
    <property type="project" value="UniProtKB-SubCell"/>
</dbReference>
<feature type="transmembrane region" description="Helical" evidence="7">
    <location>
        <begin position="27"/>
        <end position="47"/>
    </location>
</feature>
<feature type="transmembrane region" description="Helical" evidence="7">
    <location>
        <begin position="84"/>
        <end position="109"/>
    </location>
</feature>
<dbReference type="Gene3D" id="1.10.3720.10">
    <property type="entry name" value="MetI-like"/>
    <property type="match status" value="1"/>
</dbReference>
<accession>U4K7I8</accession>
<evidence type="ECO:0000256" key="4">
    <source>
        <dbReference type="ARBA" id="ARBA00022692"/>
    </source>
</evidence>
<keyword evidence="3" id="KW-1003">Cell membrane</keyword>